<dbReference type="PANTHER" id="PTHR33993:SF14">
    <property type="entry name" value="GB|AAF24581.1"/>
    <property type="match status" value="1"/>
</dbReference>
<dbReference type="InterPro" id="IPR052164">
    <property type="entry name" value="Anthracycline_SecMetBiosynth"/>
</dbReference>
<dbReference type="Pfam" id="PF18029">
    <property type="entry name" value="Glyoxalase_6"/>
    <property type="match status" value="2"/>
</dbReference>
<dbReference type="Gene3D" id="3.10.180.10">
    <property type="entry name" value="2,3-Dihydroxybiphenyl 1,2-Dioxygenase, domain 1"/>
    <property type="match status" value="2"/>
</dbReference>
<dbReference type="Proteomes" id="UP001190466">
    <property type="component" value="Chromosome"/>
</dbReference>
<dbReference type="InterPro" id="IPR037523">
    <property type="entry name" value="VOC_core"/>
</dbReference>
<dbReference type="SUPFAM" id="SSF54593">
    <property type="entry name" value="Glyoxalase/Bleomycin resistance protein/Dihydroxybiphenyl dioxygenase"/>
    <property type="match status" value="3"/>
</dbReference>
<sequence>MSGTDTAIADLETRAAAAPFVVPRPAALPYLSVADARRALRWYADAFGAVVIGEPVVMDDNRIGHAELAIGGGVLYLADDFPELGLRAPAAGATSVSLMLPVADTDATLERARAHGATVAREVADEHGSRNATVVDPFGHRWMLTGPMRGATAPIRHGDVGYVAVWTRDARRAAAFYGHVLGWVVDPETHRVTNTAEPIGIAETAGPPTLFCSYAVTDLAAARQAILAAGGRVGEVRQFPFGPVLDATDPQGLAFAVFEPNAEIRRPELNGAGPGELSYITYNVADSSVSREFYGRVLHWPFEPGRVDDGWGVQGTHPMAGLAGGAEQPVVVPMWTVADVDAAVERVREAGGTVLAEPTRQDYGRMAECTDDQGGRFYLGEF</sequence>
<feature type="domain" description="VOC" evidence="1">
    <location>
        <begin position="159"/>
        <end position="260"/>
    </location>
</feature>
<protein>
    <submittedName>
        <fullName evidence="2">VOC family protein</fullName>
    </submittedName>
</protein>
<dbReference type="InterPro" id="IPR029068">
    <property type="entry name" value="Glyas_Bleomycin-R_OHBP_Dase"/>
</dbReference>
<dbReference type="Gene3D" id="3.30.720.110">
    <property type="match status" value="1"/>
</dbReference>
<proteinExistence type="predicted"/>
<dbReference type="Gene3D" id="3.30.720.120">
    <property type="match status" value="1"/>
</dbReference>
<dbReference type="Pfam" id="PF00903">
    <property type="entry name" value="Glyoxalase"/>
    <property type="match status" value="1"/>
</dbReference>
<evidence type="ECO:0000313" key="3">
    <source>
        <dbReference type="Proteomes" id="UP001190466"/>
    </source>
</evidence>
<dbReference type="RefSeq" id="WP_316511535.1">
    <property type="nucleotide sequence ID" value="NZ_OY726395.1"/>
</dbReference>
<dbReference type="PANTHER" id="PTHR33993">
    <property type="entry name" value="GLYOXALASE-RELATED"/>
    <property type="match status" value="1"/>
</dbReference>
<evidence type="ECO:0000313" key="2">
    <source>
        <dbReference type="EMBL" id="CAJ1585325.1"/>
    </source>
</evidence>
<evidence type="ECO:0000259" key="1">
    <source>
        <dbReference type="PROSITE" id="PS51819"/>
    </source>
</evidence>
<feature type="domain" description="VOC" evidence="1">
    <location>
        <begin position="24"/>
        <end position="147"/>
    </location>
</feature>
<keyword evidence="3" id="KW-1185">Reference proteome</keyword>
<name>A0ABN9P240_9MYCO</name>
<dbReference type="EMBL" id="OY726395">
    <property type="protein sequence ID" value="CAJ1585325.1"/>
    <property type="molecule type" value="Genomic_DNA"/>
</dbReference>
<dbReference type="InterPro" id="IPR004360">
    <property type="entry name" value="Glyas_Fos-R_dOase_dom"/>
</dbReference>
<reference evidence="2 3" key="1">
    <citation type="submission" date="2023-08" db="EMBL/GenBank/DDBJ databases">
        <authorList>
            <person name="Folkvardsen B D."/>
            <person name="Norman A."/>
        </authorList>
    </citation>
    <scope>NUCLEOTIDE SEQUENCE [LARGE SCALE GENOMIC DNA]</scope>
    <source>
        <strain evidence="2 3">Mu0050</strain>
    </source>
</reference>
<dbReference type="CDD" id="cd07246">
    <property type="entry name" value="VOC_like"/>
    <property type="match status" value="1"/>
</dbReference>
<accession>A0ABN9P240</accession>
<dbReference type="InterPro" id="IPR041581">
    <property type="entry name" value="Glyoxalase_6"/>
</dbReference>
<organism evidence="2 3">
    <name type="scientific">[Mycobacterium] wendilense</name>
    <dbReference type="NCBI Taxonomy" id="3064284"/>
    <lineage>
        <taxon>Bacteria</taxon>
        <taxon>Bacillati</taxon>
        <taxon>Actinomycetota</taxon>
        <taxon>Actinomycetes</taxon>
        <taxon>Mycobacteriales</taxon>
        <taxon>Mycobacteriaceae</taxon>
        <taxon>Mycolicibacter</taxon>
    </lineage>
</organism>
<gene>
    <name evidence="2" type="ORF">MU0050_003654</name>
</gene>
<dbReference type="PROSITE" id="PS51819">
    <property type="entry name" value="VOC"/>
    <property type="match status" value="3"/>
</dbReference>
<feature type="domain" description="VOC" evidence="1">
    <location>
        <begin position="276"/>
        <end position="382"/>
    </location>
</feature>